<accession>A0A0D8HKJ8</accession>
<comment type="caution">
    <text evidence="1">The sequence shown here is derived from an EMBL/GenBank/DDBJ whole genome shotgun (WGS) entry which is preliminary data.</text>
</comment>
<evidence type="ECO:0000313" key="2">
    <source>
        <dbReference type="Proteomes" id="UP000032360"/>
    </source>
</evidence>
<organism evidence="1 2">
    <name type="scientific">Acidithrix ferrooxidans</name>
    <dbReference type="NCBI Taxonomy" id="1280514"/>
    <lineage>
        <taxon>Bacteria</taxon>
        <taxon>Bacillati</taxon>
        <taxon>Actinomycetota</taxon>
        <taxon>Acidimicrobiia</taxon>
        <taxon>Acidimicrobiales</taxon>
        <taxon>Acidimicrobiaceae</taxon>
        <taxon>Acidithrix</taxon>
    </lineage>
</organism>
<dbReference type="EMBL" id="JXYS01000015">
    <property type="protein sequence ID" value="KJF18490.1"/>
    <property type="molecule type" value="Genomic_DNA"/>
</dbReference>
<dbReference type="AlphaFoldDB" id="A0A0D8HKJ8"/>
<evidence type="ECO:0000313" key="1">
    <source>
        <dbReference type="EMBL" id="KJF18490.1"/>
    </source>
</evidence>
<sequence length="82" mass="8992">MVSIFHCLCHTGIGTEHGGVVDRAHIGLCNFYAVGVKVVNPGYRHGETWKLLIYSNHGSNGSSNEEPSTYTWRSALTLTVPF</sequence>
<dbReference type="Proteomes" id="UP000032360">
    <property type="component" value="Unassembled WGS sequence"/>
</dbReference>
<gene>
    <name evidence="1" type="ORF">AXFE_06180</name>
</gene>
<reference evidence="1 2" key="1">
    <citation type="submission" date="2015-01" db="EMBL/GenBank/DDBJ databases">
        <title>Draft genome of the acidophilic iron oxidizer Acidithrix ferrooxidans strain Py-F3.</title>
        <authorList>
            <person name="Poehlein A."/>
            <person name="Eisen S."/>
            <person name="Schloemann M."/>
            <person name="Johnson B.D."/>
            <person name="Daniel R."/>
            <person name="Muehling M."/>
        </authorList>
    </citation>
    <scope>NUCLEOTIDE SEQUENCE [LARGE SCALE GENOMIC DNA]</scope>
    <source>
        <strain evidence="1 2">Py-F3</strain>
    </source>
</reference>
<keyword evidence="2" id="KW-1185">Reference proteome</keyword>
<proteinExistence type="predicted"/>
<protein>
    <submittedName>
        <fullName evidence="1">Uncharacterized protein</fullName>
    </submittedName>
</protein>
<name>A0A0D8HKJ8_9ACTN</name>